<keyword evidence="1" id="KW-0067">ATP-binding</keyword>
<evidence type="ECO:0000313" key="3">
    <source>
        <dbReference type="EMBL" id="OGG96667.1"/>
    </source>
</evidence>
<dbReference type="EMBL" id="MFNE01000010">
    <property type="protein sequence ID" value="OGG96667.1"/>
    <property type="molecule type" value="Genomic_DNA"/>
</dbReference>
<proteinExistence type="predicted"/>
<dbReference type="Gene3D" id="3.30.470.20">
    <property type="entry name" value="ATP-grasp fold, B domain"/>
    <property type="match status" value="1"/>
</dbReference>
<sequence length="345" mass="38108">MAKTYIGLSGLNSIDNPAPGIGVAKALKEDHGLDLSIVGLAYDAMESGVYLDQWFDHAFLMPYPSAGKQAFLERIFYIKETCGLDYLLPTLDVELPLYIACADELAKGGVGVLLPSKKQFEQRGKEHLAPLAESLGLKLPKTKKVTSEEELAEAAKELKFPLMIKGVYYRAIYASNMAEALSAYYVLVAEWGYPVLVQEYKTGQEINLVGVGDGKGNSLGMVAIKKMGTTTQGKIWTGVSIRHPQLLEAGEKFVNYTKWLGPYELECLVDGDKLYLIEINPRFPAWSYFGAALGVNLAANLIRAQMGLPLLEQRQFEAGQLYIRYVEERIMGMETLSAISTKGER</sequence>
<evidence type="ECO:0000313" key="4">
    <source>
        <dbReference type="Proteomes" id="UP000178449"/>
    </source>
</evidence>
<dbReference type="GO" id="GO:0005524">
    <property type="term" value="F:ATP binding"/>
    <property type="evidence" value="ECO:0007669"/>
    <property type="project" value="UniProtKB-UniRule"/>
</dbReference>
<feature type="domain" description="ATP-grasp" evidence="2">
    <location>
        <begin position="129"/>
        <end position="306"/>
    </location>
</feature>
<keyword evidence="3" id="KW-0436">Ligase</keyword>
<name>A0A1F6GEZ1_9PROT</name>
<dbReference type="Gene3D" id="3.40.50.20">
    <property type="match status" value="1"/>
</dbReference>
<evidence type="ECO:0000259" key="2">
    <source>
        <dbReference type="PROSITE" id="PS50975"/>
    </source>
</evidence>
<gene>
    <name evidence="3" type="ORF">A2527_03680</name>
</gene>
<dbReference type="AlphaFoldDB" id="A0A1F6GEZ1"/>
<organism evidence="3 4">
    <name type="scientific">Candidatus Lambdaproteobacteria bacterium RIFOXYD2_FULL_50_16</name>
    <dbReference type="NCBI Taxonomy" id="1817772"/>
    <lineage>
        <taxon>Bacteria</taxon>
        <taxon>Pseudomonadati</taxon>
        <taxon>Pseudomonadota</taxon>
        <taxon>Candidatus Lambdaproteobacteria</taxon>
    </lineage>
</organism>
<dbReference type="PROSITE" id="PS50975">
    <property type="entry name" value="ATP_GRASP"/>
    <property type="match status" value="1"/>
</dbReference>
<evidence type="ECO:0000256" key="1">
    <source>
        <dbReference type="PROSITE-ProRule" id="PRU00409"/>
    </source>
</evidence>
<dbReference type="InterPro" id="IPR011761">
    <property type="entry name" value="ATP-grasp"/>
</dbReference>
<reference evidence="3 4" key="1">
    <citation type="journal article" date="2016" name="Nat. Commun.">
        <title>Thousands of microbial genomes shed light on interconnected biogeochemical processes in an aquifer system.</title>
        <authorList>
            <person name="Anantharaman K."/>
            <person name="Brown C.T."/>
            <person name="Hug L.A."/>
            <person name="Sharon I."/>
            <person name="Castelle C.J."/>
            <person name="Probst A.J."/>
            <person name="Thomas B.C."/>
            <person name="Singh A."/>
            <person name="Wilkins M.J."/>
            <person name="Karaoz U."/>
            <person name="Brodie E.L."/>
            <person name="Williams K.H."/>
            <person name="Hubbard S.S."/>
            <person name="Banfield J.F."/>
        </authorList>
    </citation>
    <scope>NUCLEOTIDE SEQUENCE [LARGE SCALE GENOMIC DNA]</scope>
</reference>
<comment type="caution">
    <text evidence="3">The sequence shown here is derived from an EMBL/GenBank/DDBJ whole genome shotgun (WGS) entry which is preliminary data.</text>
</comment>
<dbReference type="GO" id="GO:0016874">
    <property type="term" value="F:ligase activity"/>
    <property type="evidence" value="ECO:0007669"/>
    <property type="project" value="UniProtKB-KW"/>
</dbReference>
<keyword evidence="1" id="KW-0547">Nucleotide-binding</keyword>
<dbReference type="GO" id="GO:0046872">
    <property type="term" value="F:metal ion binding"/>
    <property type="evidence" value="ECO:0007669"/>
    <property type="project" value="InterPro"/>
</dbReference>
<dbReference type="STRING" id="1817772.A2527_03680"/>
<dbReference type="SUPFAM" id="SSF56059">
    <property type="entry name" value="Glutathione synthetase ATP-binding domain-like"/>
    <property type="match status" value="1"/>
</dbReference>
<accession>A0A1F6GEZ1</accession>
<dbReference type="InterPro" id="IPR013815">
    <property type="entry name" value="ATP_grasp_subdomain_1"/>
</dbReference>
<dbReference type="Proteomes" id="UP000178449">
    <property type="component" value="Unassembled WGS sequence"/>
</dbReference>
<protein>
    <submittedName>
        <fullName evidence="3">Carboxylate--amine ligase</fullName>
    </submittedName>
</protein>
<dbReference type="Gene3D" id="3.30.1490.20">
    <property type="entry name" value="ATP-grasp fold, A domain"/>
    <property type="match status" value="1"/>
</dbReference>